<name>A0A835HML5_9MAGN</name>
<evidence type="ECO:0000313" key="1">
    <source>
        <dbReference type="EMBL" id="KAF9601144.1"/>
    </source>
</evidence>
<keyword evidence="2" id="KW-1185">Reference proteome</keyword>
<dbReference type="Proteomes" id="UP000631114">
    <property type="component" value="Unassembled WGS sequence"/>
</dbReference>
<comment type="caution">
    <text evidence="1">The sequence shown here is derived from an EMBL/GenBank/DDBJ whole genome shotgun (WGS) entry which is preliminary data.</text>
</comment>
<sequence>MTSDAETNEEEYYGNKIKLIEPKLRYGGCLRHDQAEIAESKVECLKRGMDYVSDEASMSRTNQDAEDDEDDFIPTFLSDDDDFCTIYQKKARSFAKE</sequence>
<organism evidence="1 2">
    <name type="scientific">Coptis chinensis</name>
    <dbReference type="NCBI Taxonomy" id="261450"/>
    <lineage>
        <taxon>Eukaryota</taxon>
        <taxon>Viridiplantae</taxon>
        <taxon>Streptophyta</taxon>
        <taxon>Embryophyta</taxon>
        <taxon>Tracheophyta</taxon>
        <taxon>Spermatophyta</taxon>
        <taxon>Magnoliopsida</taxon>
        <taxon>Ranunculales</taxon>
        <taxon>Ranunculaceae</taxon>
        <taxon>Coptidoideae</taxon>
        <taxon>Coptis</taxon>
    </lineage>
</organism>
<protein>
    <submittedName>
        <fullName evidence="1">Uncharacterized protein</fullName>
    </submittedName>
</protein>
<dbReference type="AlphaFoldDB" id="A0A835HML5"/>
<accession>A0A835HML5</accession>
<proteinExistence type="predicted"/>
<dbReference type="EMBL" id="JADFTS010000006">
    <property type="protein sequence ID" value="KAF9601144.1"/>
    <property type="molecule type" value="Genomic_DNA"/>
</dbReference>
<evidence type="ECO:0000313" key="2">
    <source>
        <dbReference type="Proteomes" id="UP000631114"/>
    </source>
</evidence>
<gene>
    <name evidence="1" type="ORF">IFM89_017049</name>
</gene>
<reference evidence="1 2" key="1">
    <citation type="submission" date="2020-10" db="EMBL/GenBank/DDBJ databases">
        <title>The Coptis chinensis genome and diversification of protoberbering-type alkaloids.</title>
        <authorList>
            <person name="Wang B."/>
            <person name="Shu S."/>
            <person name="Song C."/>
            <person name="Liu Y."/>
        </authorList>
    </citation>
    <scope>NUCLEOTIDE SEQUENCE [LARGE SCALE GENOMIC DNA]</scope>
    <source>
        <strain evidence="1">HL-2020</strain>
        <tissue evidence="1">Leaf</tissue>
    </source>
</reference>